<evidence type="ECO:0000256" key="1">
    <source>
        <dbReference type="SAM" id="MobiDB-lite"/>
    </source>
</evidence>
<keyword evidence="3" id="KW-0808">Transferase</keyword>
<feature type="domain" description="N-acetyltransferase" evidence="2">
    <location>
        <begin position="40"/>
        <end position="195"/>
    </location>
</feature>
<feature type="region of interest" description="Disordered" evidence="1">
    <location>
        <begin position="1"/>
        <end position="35"/>
    </location>
</feature>
<sequence length="239" mass="26181">MSAASHSPATSPATEPPLGPEVDPTPRPLPARIPHRGASVDLEPLHPRHAAELFAASQGAEGSWAYLGYGPFADVAAMRRHLGSFSTQHDPVAWAIRPHRTGTADGWLTLMEIAPADAAIELGHIWFSPRLQRTRAATEAMFLLMRHAMDDLGYRRLTWKCHALNAPSRRAAERLGFQYEGTLRAVKVVKGRLRDTAYFSILAEEWPERAARIAAWLDDANWDAAGRPRTSLGGRGLAG</sequence>
<feature type="compositionally biased region" description="Pro residues" evidence="1">
    <location>
        <begin position="14"/>
        <end position="31"/>
    </location>
</feature>
<keyword evidence="4" id="KW-1185">Reference proteome</keyword>
<dbReference type="InterPro" id="IPR016181">
    <property type="entry name" value="Acyl_CoA_acyltransferase"/>
</dbReference>
<dbReference type="GO" id="GO:0016746">
    <property type="term" value="F:acyltransferase activity"/>
    <property type="evidence" value="ECO:0007669"/>
    <property type="project" value="UniProtKB-KW"/>
</dbReference>
<dbReference type="PANTHER" id="PTHR43441:SF2">
    <property type="entry name" value="FAMILY ACETYLTRANSFERASE, PUTATIVE (AFU_ORTHOLOGUE AFUA_7G00850)-RELATED"/>
    <property type="match status" value="1"/>
</dbReference>
<proteinExistence type="predicted"/>
<accession>A0ABV6JSJ7</accession>
<protein>
    <submittedName>
        <fullName evidence="3">GNAT family N-acetyltransferase</fullName>
        <ecNumber evidence="3">2.3.-.-</ecNumber>
    </submittedName>
</protein>
<dbReference type="PANTHER" id="PTHR43441">
    <property type="entry name" value="RIBOSOMAL-PROTEIN-SERINE ACETYLTRANSFERASE"/>
    <property type="match status" value="1"/>
</dbReference>
<comment type="caution">
    <text evidence="3">The sequence shown here is derived from an EMBL/GenBank/DDBJ whole genome shotgun (WGS) entry which is preliminary data.</text>
</comment>
<reference evidence="3 4" key="1">
    <citation type="submission" date="2024-09" db="EMBL/GenBank/DDBJ databases">
        <authorList>
            <person name="Sun Q."/>
            <person name="Mori K."/>
        </authorList>
    </citation>
    <scope>NUCLEOTIDE SEQUENCE [LARGE SCALE GENOMIC DNA]</scope>
    <source>
        <strain evidence="3 4">TBRC 5777</strain>
    </source>
</reference>
<dbReference type="EMBL" id="JBHLUN010000007">
    <property type="protein sequence ID" value="MFC0408701.1"/>
    <property type="molecule type" value="Genomic_DNA"/>
</dbReference>
<name>A0ABV6JSJ7_9PROT</name>
<dbReference type="RefSeq" id="WP_377044459.1">
    <property type="nucleotide sequence ID" value="NZ_JBHLUN010000007.1"/>
</dbReference>
<evidence type="ECO:0000313" key="4">
    <source>
        <dbReference type="Proteomes" id="UP001589865"/>
    </source>
</evidence>
<dbReference type="Proteomes" id="UP001589865">
    <property type="component" value="Unassembled WGS sequence"/>
</dbReference>
<dbReference type="Pfam" id="PF13302">
    <property type="entry name" value="Acetyltransf_3"/>
    <property type="match status" value="1"/>
</dbReference>
<dbReference type="PROSITE" id="PS51186">
    <property type="entry name" value="GNAT"/>
    <property type="match status" value="1"/>
</dbReference>
<evidence type="ECO:0000313" key="3">
    <source>
        <dbReference type="EMBL" id="MFC0408701.1"/>
    </source>
</evidence>
<evidence type="ECO:0000259" key="2">
    <source>
        <dbReference type="PROSITE" id="PS51186"/>
    </source>
</evidence>
<dbReference type="Gene3D" id="3.40.630.30">
    <property type="match status" value="1"/>
</dbReference>
<dbReference type="InterPro" id="IPR000182">
    <property type="entry name" value="GNAT_dom"/>
</dbReference>
<dbReference type="SUPFAM" id="SSF55729">
    <property type="entry name" value="Acyl-CoA N-acyltransferases (Nat)"/>
    <property type="match status" value="1"/>
</dbReference>
<dbReference type="InterPro" id="IPR051908">
    <property type="entry name" value="Ribosomal_N-acetyltransferase"/>
</dbReference>
<dbReference type="EC" id="2.3.-.-" evidence="3"/>
<organism evidence="3 4">
    <name type="scientific">Roseomonas elaeocarpi</name>
    <dbReference type="NCBI Taxonomy" id="907779"/>
    <lineage>
        <taxon>Bacteria</taxon>
        <taxon>Pseudomonadati</taxon>
        <taxon>Pseudomonadota</taxon>
        <taxon>Alphaproteobacteria</taxon>
        <taxon>Acetobacterales</taxon>
        <taxon>Roseomonadaceae</taxon>
        <taxon>Roseomonas</taxon>
    </lineage>
</organism>
<keyword evidence="3" id="KW-0012">Acyltransferase</keyword>
<feature type="compositionally biased region" description="Low complexity" evidence="1">
    <location>
        <begin position="1"/>
        <end position="13"/>
    </location>
</feature>
<gene>
    <name evidence="3" type="ORF">ACFFGY_10600</name>
</gene>